<dbReference type="Proteomes" id="UP000238882">
    <property type="component" value="Unassembled WGS sequence"/>
</dbReference>
<dbReference type="RefSeq" id="WP_105017374.1">
    <property type="nucleotide sequence ID" value="NZ_MSCN01000001.1"/>
</dbReference>
<keyword evidence="9" id="KW-1185">Reference proteome</keyword>
<feature type="chain" id="PRO_5015584046" evidence="6">
    <location>
        <begin position="23"/>
        <end position="157"/>
    </location>
</feature>
<feature type="domain" description="NlpC/P60" evidence="7">
    <location>
        <begin position="30"/>
        <end position="157"/>
    </location>
</feature>
<dbReference type="InterPro" id="IPR038765">
    <property type="entry name" value="Papain-like_cys_pep_sf"/>
</dbReference>
<comment type="caution">
    <text evidence="8">The sequence shown here is derived from an EMBL/GenBank/DDBJ whole genome shotgun (WGS) entry which is preliminary data.</text>
</comment>
<dbReference type="AlphaFoldDB" id="A0A2S7WT42"/>
<reference evidence="8 9" key="1">
    <citation type="submission" date="2016-12" db="EMBL/GenBank/DDBJ databases">
        <title>Trade-off between light-utilization and light-protection in marine flavobacteria.</title>
        <authorList>
            <person name="Kumagai Y."/>
            <person name="Yoshizawa S."/>
            <person name="Kogure K."/>
            <person name="Iwasaki W."/>
        </authorList>
    </citation>
    <scope>NUCLEOTIDE SEQUENCE [LARGE SCALE GENOMIC DNA]</scope>
    <source>
        <strain evidence="8 9">NBRC 108759</strain>
    </source>
</reference>
<dbReference type="InterPro" id="IPR052062">
    <property type="entry name" value="Murein_DD/LD_carboxypeptidase"/>
</dbReference>
<dbReference type="PANTHER" id="PTHR47360:SF1">
    <property type="entry name" value="ENDOPEPTIDASE NLPC-RELATED"/>
    <property type="match status" value="1"/>
</dbReference>
<evidence type="ECO:0000256" key="5">
    <source>
        <dbReference type="ARBA" id="ARBA00022807"/>
    </source>
</evidence>
<dbReference type="Pfam" id="PF00877">
    <property type="entry name" value="NLPC_P60"/>
    <property type="match status" value="1"/>
</dbReference>
<evidence type="ECO:0000256" key="3">
    <source>
        <dbReference type="ARBA" id="ARBA00022729"/>
    </source>
</evidence>
<dbReference type="Gene3D" id="3.90.1720.10">
    <property type="entry name" value="endopeptidase domain like (from Nostoc punctiforme)"/>
    <property type="match status" value="1"/>
</dbReference>
<dbReference type="PROSITE" id="PS51935">
    <property type="entry name" value="NLPC_P60"/>
    <property type="match status" value="1"/>
</dbReference>
<dbReference type="GO" id="GO:0008234">
    <property type="term" value="F:cysteine-type peptidase activity"/>
    <property type="evidence" value="ECO:0007669"/>
    <property type="project" value="UniProtKB-KW"/>
</dbReference>
<dbReference type="EMBL" id="MSCN01000001">
    <property type="protein sequence ID" value="PQJ80767.1"/>
    <property type="molecule type" value="Genomic_DNA"/>
</dbReference>
<protein>
    <submittedName>
        <fullName evidence="8">Glycoside hydrolase</fullName>
    </submittedName>
</protein>
<dbReference type="PANTHER" id="PTHR47360">
    <property type="entry name" value="MUREIN DD-ENDOPEPTIDASE MEPS/MUREIN LD-CARBOXYPEPTIDASE"/>
    <property type="match status" value="1"/>
</dbReference>
<organism evidence="8 9">
    <name type="scientific">Polaribacter porphyrae</name>
    <dbReference type="NCBI Taxonomy" id="1137780"/>
    <lineage>
        <taxon>Bacteria</taxon>
        <taxon>Pseudomonadati</taxon>
        <taxon>Bacteroidota</taxon>
        <taxon>Flavobacteriia</taxon>
        <taxon>Flavobacteriales</taxon>
        <taxon>Flavobacteriaceae</taxon>
    </lineage>
</organism>
<evidence type="ECO:0000256" key="6">
    <source>
        <dbReference type="SAM" id="SignalP"/>
    </source>
</evidence>
<gene>
    <name evidence="8" type="ORF">BTO18_17015</name>
</gene>
<keyword evidence="2" id="KW-0645">Protease</keyword>
<feature type="signal peptide" evidence="6">
    <location>
        <begin position="1"/>
        <end position="22"/>
    </location>
</feature>
<keyword evidence="4 8" id="KW-0378">Hydrolase</keyword>
<evidence type="ECO:0000259" key="7">
    <source>
        <dbReference type="PROSITE" id="PS51935"/>
    </source>
</evidence>
<keyword evidence="3 6" id="KW-0732">Signal</keyword>
<name>A0A2S7WT42_9FLAO</name>
<evidence type="ECO:0000313" key="8">
    <source>
        <dbReference type="EMBL" id="PQJ80767.1"/>
    </source>
</evidence>
<sequence length="157" mass="17650">MKRTLFCIFFSVLILSCSSSKKVVSSNKSITKADKIVANALRYKGVKYKFGGTTRRGMDCSGVIYVAFGQENFSLPRVSRDMAKKGTKISLKKAQKGDLLFFKTDKNSRRINHVGLIVSTKKGQIRFIHSTTSRGVIISSLSEKYWYKSYVKATKVL</sequence>
<dbReference type="PROSITE" id="PS51257">
    <property type="entry name" value="PROKAR_LIPOPROTEIN"/>
    <property type="match status" value="1"/>
</dbReference>
<dbReference type="GO" id="GO:0006508">
    <property type="term" value="P:proteolysis"/>
    <property type="evidence" value="ECO:0007669"/>
    <property type="project" value="UniProtKB-KW"/>
</dbReference>
<keyword evidence="5" id="KW-0788">Thiol protease</keyword>
<evidence type="ECO:0000256" key="4">
    <source>
        <dbReference type="ARBA" id="ARBA00022801"/>
    </source>
</evidence>
<proteinExistence type="inferred from homology"/>
<evidence type="ECO:0000256" key="1">
    <source>
        <dbReference type="ARBA" id="ARBA00007074"/>
    </source>
</evidence>
<dbReference type="OrthoDB" id="9807055at2"/>
<comment type="similarity">
    <text evidence="1">Belongs to the peptidase C40 family.</text>
</comment>
<dbReference type="SUPFAM" id="SSF54001">
    <property type="entry name" value="Cysteine proteinases"/>
    <property type="match status" value="1"/>
</dbReference>
<evidence type="ECO:0000256" key="2">
    <source>
        <dbReference type="ARBA" id="ARBA00022670"/>
    </source>
</evidence>
<evidence type="ECO:0000313" key="9">
    <source>
        <dbReference type="Proteomes" id="UP000238882"/>
    </source>
</evidence>
<dbReference type="InterPro" id="IPR000064">
    <property type="entry name" value="NLP_P60_dom"/>
</dbReference>
<accession>A0A2S7WT42</accession>